<dbReference type="InterPro" id="IPR036412">
    <property type="entry name" value="HAD-like_sf"/>
</dbReference>
<dbReference type="GO" id="GO:0005634">
    <property type="term" value="C:nucleus"/>
    <property type="evidence" value="ECO:0007669"/>
    <property type="project" value="TreeGrafter"/>
</dbReference>
<dbReference type="Proteomes" id="UP000053958">
    <property type="component" value="Unassembled WGS sequence"/>
</dbReference>
<dbReference type="EMBL" id="LASV01000344">
    <property type="protein sequence ID" value="KKA19483.1"/>
    <property type="molecule type" value="Genomic_DNA"/>
</dbReference>
<dbReference type="Pfam" id="PF13242">
    <property type="entry name" value="Hydrolase_like"/>
    <property type="match status" value="1"/>
</dbReference>
<dbReference type="PANTHER" id="PTHR46191:SF2">
    <property type="entry name" value="HALOACID DEHALOGENASE-LIKE HYDROLASE DOMAIN-CONTAINING PROTEIN 3"/>
    <property type="match status" value="1"/>
</dbReference>
<protein>
    <recommendedName>
        <fullName evidence="3">Haloacid dehalogenase-like hydrolase</fullName>
    </recommendedName>
</protein>
<name>A0A0F4YPC1_RASE3</name>
<dbReference type="GeneID" id="25318830"/>
<dbReference type="Gene3D" id="3.40.50.1000">
    <property type="entry name" value="HAD superfamily/HAD-like"/>
    <property type="match status" value="1"/>
</dbReference>
<dbReference type="Gene3D" id="1.10.150.720">
    <property type="entry name" value="Haloacid dehalogenase-like hydrolase"/>
    <property type="match status" value="1"/>
</dbReference>
<dbReference type="PANTHER" id="PTHR46191">
    <property type="match status" value="1"/>
</dbReference>
<dbReference type="AlphaFoldDB" id="A0A0F4YPC1"/>
<dbReference type="InterPro" id="IPR023214">
    <property type="entry name" value="HAD_sf"/>
</dbReference>
<dbReference type="OrthoDB" id="444127at2759"/>
<evidence type="ECO:0008006" key="3">
    <source>
        <dbReference type="Google" id="ProtNLM"/>
    </source>
</evidence>
<dbReference type="InterPro" id="IPR051828">
    <property type="entry name" value="HAD-like_hydrolase_domain"/>
</dbReference>
<dbReference type="InterPro" id="IPR044924">
    <property type="entry name" value="HAD-SF_hydro_IA_REG-2-like_cap"/>
</dbReference>
<dbReference type="SUPFAM" id="SSF56784">
    <property type="entry name" value="HAD-like"/>
    <property type="match status" value="1"/>
</dbReference>
<dbReference type="STRING" id="1408163.A0A0F4YPC1"/>
<sequence>MITRPYSTNSGPELSRSKASPLRLLVLTFDAFSTLFHPRRPVPELYTSVAHSFGLPPSVVTPTKLQSAFKEAFKAQSKRYPNYGREEVLRGRYGGPREWWSDVIQASFAKVLGEDNGKVAKLPDGMVESLLDLFASQKGYALYEDVAPLFRKLSEFKRSAVFDRVITGVISNSDDRVPAVLKSLGLKVGDVRADQGRSSMELPGFEERKKITGEAELSQDNNDIDMIITSYEAGEEKPHRLIFDVARQQAKAFVTTHDLTLPSDIQGDRARWFCIHVGDDYDKDYKGAVNAGWDSFLLPRDGHTPEIEQVKMISTLSDLIPELERYASD</sequence>
<proteinExistence type="predicted"/>
<evidence type="ECO:0000313" key="2">
    <source>
        <dbReference type="Proteomes" id="UP000053958"/>
    </source>
</evidence>
<reference evidence="1 2" key="1">
    <citation type="submission" date="2015-04" db="EMBL/GenBank/DDBJ databases">
        <authorList>
            <person name="Heijne W.H."/>
            <person name="Fedorova N.D."/>
            <person name="Nierman W.C."/>
            <person name="Vollebregt A.W."/>
            <person name="Zhao Z."/>
            <person name="Wu L."/>
            <person name="Kumar M."/>
            <person name="Stam H."/>
            <person name="van den Berg M.A."/>
            <person name="Pel H.J."/>
        </authorList>
    </citation>
    <scope>NUCLEOTIDE SEQUENCE [LARGE SCALE GENOMIC DNA]</scope>
    <source>
        <strain evidence="1 2">CBS 393.64</strain>
    </source>
</reference>
<accession>A0A0F4YPC1</accession>
<comment type="caution">
    <text evidence="1">The sequence shown here is derived from an EMBL/GenBank/DDBJ whole genome shotgun (WGS) entry which is preliminary data.</text>
</comment>
<keyword evidence="2" id="KW-1185">Reference proteome</keyword>
<gene>
    <name evidence="1" type="ORF">T310_6529</name>
</gene>
<organism evidence="1 2">
    <name type="scientific">Rasamsonia emersonii (strain ATCC 16479 / CBS 393.64 / IMI 116815)</name>
    <dbReference type="NCBI Taxonomy" id="1408163"/>
    <lineage>
        <taxon>Eukaryota</taxon>
        <taxon>Fungi</taxon>
        <taxon>Dikarya</taxon>
        <taxon>Ascomycota</taxon>
        <taxon>Pezizomycotina</taxon>
        <taxon>Eurotiomycetes</taxon>
        <taxon>Eurotiomycetidae</taxon>
        <taxon>Eurotiales</taxon>
        <taxon>Trichocomaceae</taxon>
        <taxon>Rasamsonia</taxon>
    </lineage>
</organism>
<dbReference type="RefSeq" id="XP_013326095.1">
    <property type="nucleotide sequence ID" value="XM_013470641.1"/>
</dbReference>
<evidence type="ECO:0000313" key="1">
    <source>
        <dbReference type="EMBL" id="KKA19483.1"/>
    </source>
</evidence>